<dbReference type="GO" id="GO:0003700">
    <property type="term" value="F:DNA-binding transcription factor activity"/>
    <property type="evidence" value="ECO:0007669"/>
    <property type="project" value="TreeGrafter"/>
</dbReference>
<dbReference type="EMBL" id="VDUZ01000005">
    <property type="protein sequence ID" value="TXL79557.1"/>
    <property type="molecule type" value="Genomic_DNA"/>
</dbReference>
<keyword evidence="1" id="KW-0805">Transcription regulation</keyword>
<name>A0A5C8PTB9_9HYPH</name>
<dbReference type="Pfam" id="PF00440">
    <property type="entry name" value="TetR_N"/>
    <property type="match status" value="1"/>
</dbReference>
<feature type="domain" description="HTH tetR-type" evidence="5">
    <location>
        <begin position="30"/>
        <end position="89"/>
    </location>
</feature>
<keyword evidence="3" id="KW-0804">Transcription</keyword>
<dbReference type="InterPro" id="IPR009057">
    <property type="entry name" value="Homeodomain-like_sf"/>
</dbReference>
<dbReference type="InterPro" id="IPR001647">
    <property type="entry name" value="HTH_TetR"/>
</dbReference>
<sequence>MQLTNGHYILTYGQQEKLMQARTRRRLAPDVRRQEIIEAAERLLKRDGPAVRVEDVVCEAAAAKGTFYLYFPTWDDLLEAIRRRIIRQFDEAHPIHIKTGAELDWPSLLEQLAVAFVDSMAELGGLHTVLFHTDFAHRRPIPEGDNPISRLIGVIRAGQDAGAFAKADAYLTGRLLFAVIHETADILEAGEDRKRALDAMRWTLRKALEPEVP</sequence>
<dbReference type="SUPFAM" id="SSF46689">
    <property type="entry name" value="Homeodomain-like"/>
    <property type="match status" value="1"/>
</dbReference>
<dbReference type="AlphaFoldDB" id="A0A5C8PTB9"/>
<proteinExistence type="predicted"/>
<evidence type="ECO:0000256" key="3">
    <source>
        <dbReference type="ARBA" id="ARBA00023163"/>
    </source>
</evidence>
<accession>A0A5C8PTB9</accession>
<dbReference type="OrthoDB" id="9803547at2"/>
<dbReference type="PANTHER" id="PTHR30055:SF234">
    <property type="entry name" value="HTH-TYPE TRANSCRIPTIONAL REGULATOR BETI"/>
    <property type="match status" value="1"/>
</dbReference>
<evidence type="ECO:0000313" key="6">
    <source>
        <dbReference type="EMBL" id="TXL79557.1"/>
    </source>
</evidence>
<comment type="caution">
    <text evidence="6">The sequence shown here is derived from an EMBL/GenBank/DDBJ whole genome shotgun (WGS) entry which is preliminary data.</text>
</comment>
<protein>
    <submittedName>
        <fullName evidence="6">TetR/AcrR family transcriptional regulator</fullName>
    </submittedName>
</protein>
<evidence type="ECO:0000256" key="1">
    <source>
        <dbReference type="ARBA" id="ARBA00023015"/>
    </source>
</evidence>
<dbReference type="Gene3D" id="1.10.357.10">
    <property type="entry name" value="Tetracycline Repressor, domain 2"/>
    <property type="match status" value="1"/>
</dbReference>
<dbReference type="InterPro" id="IPR050109">
    <property type="entry name" value="HTH-type_TetR-like_transc_reg"/>
</dbReference>
<organism evidence="6 7">
    <name type="scientific">Vineibacter terrae</name>
    <dbReference type="NCBI Taxonomy" id="2586908"/>
    <lineage>
        <taxon>Bacteria</taxon>
        <taxon>Pseudomonadati</taxon>
        <taxon>Pseudomonadota</taxon>
        <taxon>Alphaproteobacteria</taxon>
        <taxon>Hyphomicrobiales</taxon>
        <taxon>Vineibacter</taxon>
    </lineage>
</organism>
<reference evidence="6 7" key="1">
    <citation type="submission" date="2019-06" db="EMBL/GenBank/DDBJ databases">
        <title>New taxonomy in bacterial strain CC-CFT640, isolated from vineyard.</title>
        <authorList>
            <person name="Lin S.-Y."/>
            <person name="Tsai C.-F."/>
            <person name="Young C.-C."/>
        </authorList>
    </citation>
    <scope>NUCLEOTIDE SEQUENCE [LARGE SCALE GENOMIC DNA]</scope>
    <source>
        <strain evidence="6 7">CC-CFT640</strain>
    </source>
</reference>
<keyword evidence="7" id="KW-1185">Reference proteome</keyword>
<keyword evidence="2 4" id="KW-0238">DNA-binding</keyword>
<evidence type="ECO:0000259" key="5">
    <source>
        <dbReference type="PROSITE" id="PS50977"/>
    </source>
</evidence>
<dbReference type="PANTHER" id="PTHR30055">
    <property type="entry name" value="HTH-TYPE TRANSCRIPTIONAL REGULATOR RUTR"/>
    <property type="match status" value="1"/>
</dbReference>
<dbReference type="GO" id="GO:0000976">
    <property type="term" value="F:transcription cis-regulatory region binding"/>
    <property type="evidence" value="ECO:0007669"/>
    <property type="project" value="TreeGrafter"/>
</dbReference>
<feature type="DNA-binding region" description="H-T-H motif" evidence="4">
    <location>
        <begin position="52"/>
        <end position="71"/>
    </location>
</feature>
<dbReference type="PROSITE" id="PS50977">
    <property type="entry name" value="HTH_TETR_2"/>
    <property type="match status" value="1"/>
</dbReference>
<evidence type="ECO:0000256" key="4">
    <source>
        <dbReference type="PROSITE-ProRule" id="PRU00335"/>
    </source>
</evidence>
<gene>
    <name evidence="6" type="ORF">FHP25_06350</name>
</gene>
<evidence type="ECO:0000256" key="2">
    <source>
        <dbReference type="ARBA" id="ARBA00023125"/>
    </source>
</evidence>
<evidence type="ECO:0000313" key="7">
    <source>
        <dbReference type="Proteomes" id="UP000321638"/>
    </source>
</evidence>
<dbReference type="Proteomes" id="UP000321638">
    <property type="component" value="Unassembled WGS sequence"/>
</dbReference>